<gene>
    <name evidence="1" type="ORF">DYB32_001852</name>
</gene>
<reference evidence="1 2" key="1">
    <citation type="submission" date="2018-08" db="EMBL/GenBank/DDBJ databases">
        <title>Aphanomyces genome sequencing and annotation.</title>
        <authorList>
            <person name="Minardi D."/>
            <person name="Oidtmann B."/>
            <person name="Van Der Giezen M."/>
            <person name="Studholme D.J."/>
        </authorList>
    </citation>
    <scope>NUCLEOTIDE SEQUENCE [LARGE SCALE GENOMIC DNA]</scope>
    <source>
        <strain evidence="1 2">NJM0002</strain>
    </source>
</reference>
<dbReference type="Proteomes" id="UP000285060">
    <property type="component" value="Unassembled WGS sequence"/>
</dbReference>
<evidence type="ECO:0000313" key="2">
    <source>
        <dbReference type="Proteomes" id="UP000285060"/>
    </source>
</evidence>
<dbReference type="AlphaFoldDB" id="A0A3R6YDT0"/>
<proteinExistence type="predicted"/>
<sequence length="389" mass="44389">MPTRGIATLVLISFWERDPCAKDSRIPIKMPNGKSGDPSMSWTRRVDGLDESATMPKRRPKFHKAIVSFTAGTETSSLDDSTALSDVLGRAFRQSHNFNFTKLATSMRRKHIGYSAFHKKQIATNATIRRQTVKPYEHAPVRVESMTEVETRATARRLVGMLKSKDVFRRDASDKLDLYTVGFYELENVEEIGQDHLAMLSKYANHLKKGTAAKRLHRKALQWKDEQRVMGTLGFAPGRLASSLTHKEIACLMNLLEAPLKSKRYGITVQTSEQAQRVVQRNRRVWETWSGLNNCCWDTIGQNKSHRVKWRSEYARAEWADEDDYDSATDDLDDSDAATLRAHSPELSLFDYVVEAMPESPDLDEAYDYCDIDKRDQEAQAVERVCVMM</sequence>
<dbReference type="EMBL" id="QUSY01000093">
    <property type="protein sequence ID" value="RHY33114.1"/>
    <property type="molecule type" value="Genomic_DNA"/>
</dbReference>
<accession>A0A3R6YDT0</accession>
<keyword evidence="2" id="KW-1185">Reference proteome</keyword>
<evidence type="ECO:0000313" key="1">
    <source>
        <dbReference type="EMBL" id="RHY33114.1"/>
    </source>
</evidence>
<organism evidence="1 2">
    <name type="scientific">Aphanomyces invadans</name>
    <dbReference type="NCBI Taxonomy" id="157072"/>
    <lineage>
        <taxon>Eukaryota</taxon>
        <taxon>Sar</taxon>
        <taxon>Stramenopiles</taxon>
        <taxon>Oomycota</taxon>
        <taxon>Saprolegniomycetes</taxon>
        <taxon>Saprolegniales</taxon>
        <taxon>Verrucalvaceae</taxon>
        <taxon>Aphanomyces</taxon>
    </lineage>
</organism>
<comment type="caution">
    <text evidence="1">The sequence shown here is derived from an EMBL/GenBank/DDBJ whole genome shotgun (WGS) entry which is preliminary data.</text>
</comment>
<name>A0A3R6YDT0_9STRA</name>
<protein>
    <submittedName>
        <fullName evidence="1">Uncharacterized protein</fullName>
    </submittedName>
</protein>